<proteinExistence type="predicted"/>
<dbReference type="Proteomes" id="UP000257607">
    <property type="component" value="Chromosome"/>
</dbReference>
<sequence>MNEKVKLPKIIFDWLDNEIKQATMRLNVAQPFTTIAAILNEMNKKTFDSDLFWWINLPANQWKLIDALRYGYEPEPEPRWGIKAGNCYMIDSCLWRFANVTPELVIDCEADFDEKYEADEIVRLLGFGEVVDLNKEVEAYD</sequence>
<evidence type="ECO:0000313" key="1">
    <source>
        <dbReference type="EMBL" id="AXN35430.1"/>
    </source>
</evidence>
<organism evidence="1 2">
    <name type="scientific">Latilactobacillus curvatus</name>
    <name type="common">Lactobacillus curvatus</name>
    <dbReference type="NCBI Taxonomy" id="28038"/>
    <lineage>
        <taxon>Bacteria</taxon>
        <taxon>Bacillati</taxon>
        <taxon>Bacillota</taxon>
        <taxon>Bacilli</taxon>
        <taxon>Lactobacillales</taxon>
        <taxon>Lactobacillaceae</taxon>
        <taxon>Latilactobacillus</taxon>
    </lineage>
</organism>
<reference evidence="1 2" key="1">
    <citation type="submission" date="2018-07" db="EMBL/GenBank/DDBJ databases">
        <title>Lactobacillus curvatus genome sequence.</title>
        <authorList>
            <person name="Prechtl R."/>
        </authorList>
    </citation>
    <scope>NUCLEOTIDE SEQUENCE [LARGE SCALE GENOMIC DNA]</scope>
    <source>
        <strain evidence="1 2">TMW 1.1928</strain>
    </source>
</reference>
<accession>A0A385ACM2</accession>
<protein>
    <submittedName>
        <fullName evidence="1">Uncharacterized protein</fullName>
    </submittedName>
</protein>
<name>A0A385ACM2_LATCU</name>
<dbReference type="RefSeq" id="WP_116843503.1">
    <property type="nucleotide sequence ID" value="NZ_CP031003.1"/>
</dbReference>
<dbReference type="EMBL" id="CP031003">
    <property type="protein sequence ID" value="AXN35430.1"/>
    <property type="molecule type" value="Genomic_DNA"/>
</dbReference>
<evidence type="ECO:0000313" key="2">
    <source>
        <dbReference type="Proteomes" id="UP000257607"/>
    </source>
</evidence>
<dbReference type="AlphaFoldDB" id="A0A385ACM2"/>
<gene>
    <name evidence="1" type="ORF">DT351_03265</name>
</gene>